<dbReference type="Proteomes" id="UP000778951">
    <property type="component" value="Unassembled WGS sequence"/>
</dbReference>
<feature type="transmembrane region" description="Helical" evidence="7">
    <location>
        <begin position="169"/>
        <end position="188"/>
    </location>
</feature>
<feature type="transmembrane region" description="Helical" evidence="7">
    <location>
        <begin position="317"/>
        <end position="336"/>
    </location>
</feature>
<feature type="transmembrane region" description="Helical" evidence="7">
    <location>
        <begin position="15"/>
        <end position="34"/>
    </location>
</feature>
<feature type="transmembrane region" description="Helical" evidence="7">
    <location>
        <begin position="284"/>
        <end position="305"/>
    </location>
</feature>
<dbReference type="GO" id="GO:0016020">
    <property type="term" value="C:membrane"/>
    <property type="evidence" value="ECO:0007669"/>
    <property type="project" value="UniProtKB-SubCell"/>
</dbReference>
<keyword evidence="9" id="KW-1185">Reference proteome</keyword>
<feature type="transmembrane region" description="Helical" evidence="7">
    <location>
        <begin position="136"/>
        <end position="157"/>
    </location>
</feature>
<evidence type="ECO:0000256" key="6">
    <source>
        <dbReference type="ARBA" id="ARBA00023136"/>
    </source>
</evidence>
<evidence type="ECO:0000313" key="9">
    <source>
        <dbReference type="Proteomes" id="UP000778951"/>
    </source>
</evidence>
<evidence type="ECO:0000256" key="1">
    <source>
        <dbReference type="ARBA" id="ARBA00004141"/>
    </source>
</evidence>
<evidence type="ECO:0000313" key="8">
    <source>
        <dbReference type="EMBL" id="NIZ69573.1"/>
    </source>
</evidence>
<dbReference type="PANTHER" id="PTHR36838:SF1">
    <property type="entry name" value="SLR1864 PROTEIN"/>
    <property type="match status" value="1"/>
</dbReference>
<keyword evidence="3" id="KW-1003">Cell membrane</keyword>
<evidence type="ECO:0000256" key="2">
    <source>
        <dbReference type="ARBA" id="ARBA00022448"/>
    </source>
</evidence>
<feature type="transmembrane region" description="Helical" evidence="7">
    <location>
        <begin position="46"/>
        <end position="65"/>
    </location>
</feature>
<evidence type="ECO:0000256" key="3">
    <source>
        <dbReference type="ARBA" id="ARBA00022475"/>
    </source>
</evidence>
<dbReference type="PANTHER" id="PTHR36838">
    <property type="entry name" value="AUXIN EFFLUX CARRIER FAMILY PROTEIN"/>
    <property type="match status" value="1"/>
</dbReference>
<dbReference type="EMBL" id="JAATLM010000001">
    <property type="protein sequence ID" value="NIZ69573.1"/>
    <property type="molecule type" value="Genomic_DNA"/>
</dbReference>
<protein>
    <submittedName>
        <fullName evidence="8">AEC family transporter</fullName>
    </submittedName>
</protein>
<feature type="transmembrane region" description="Helical" evidence="7">
    <location>
        <begin position="77"/>
        <end position="97"/>
    </location>
</feature>
<comment type="caution">
    <text evidence="8">The sequence shown here is derived from an EMBL/GenBank/DDBJ whole genome shotgun (WGS) entry which is preliminary data.</text>
</comment>
<evidence type="ECO:0000256" key="5">
    <source>
        <dbReference type="ARBA" id="ARBA00022989"/>
    </source>
</evidence>
<dbReference type="InterPro" id="IPR004776">
    <property type="entry name" value="Mem_transp_PIN-like"/>
</dbReference>
<name>A0A968GFJ3_9SPIO</name>
<evidence type="ECO:0000256" key="4">
    <source>
        <dbReference type="ARBA" id="ARBA00022692"/>
    </source>
</evidence>
<gene>
    <name evidence="8" type="ORF">HCT48_05000</name>
</gene>
<comment type="subcellular location">
    <subcellularLocation>
        <location evidence="1">Membrane</location>
        <topology evidence="1">Multi-pass membrane protein</topology>
    </subcellularLocation>
</comment>
<dbReference type="Pfam" id="PF03547">
    <property type="entry name" value="Mem_trans"/>
    <property type="match status" value="1"/>
</dbReference>
<sequence>MDLLTIFKAVLSNQAILSAVTSALFIILLGFFLTKRGTFKASLGKDLSTVVLTVGLPALSFNAFMSDINPETLRQGMMILIWGFIFQGALIFLMKFYYVRYNKDQQQALTVLTALGSTTFFAIPIIGAIYGAQGVLFASIFNISYRIYLYSWGYISFSGMRMSRENLKNMFMNPIIIATLLGLFIWIFQGYLPQVTLADGSRVAFARIDKTAVWLFKPMGFLAGLSSPLAWLSIGCTLAQISLAEASRDRTSWVYSITKIVLVPLAGIVVLLLINIAIPVSFTTVAVSTLMMATPPATVAVAYSIKFDREALLASNASLIATVFAVIWVPFTIFLLEVINQMGLFQA</sequence>
<evidence type="ECO:0000256" key="7">
    <source>
        <dbReference type="SAM" id="Phobius"/>
    </source>
</evidence>
<dbReference type="AlphaFoldDB" id="A0A968GFJ3"/>
<reference evidence="8" key="1">
    <citation type="submission" date="2020-03" db="EMBL/GenBank/DDBJ databases">
        <title>Spirochaetal bacteria isolated from arthropods constitute a novel genus Entomospira genus novum within the order Spirochaetales.</title>
        <authorList>
            <person name="Grana-Miraglia L."/>
            <person name="Sikutova S."/>
            <person name="Fingerle V."/>
            <person name="Sing A."/>
            <person name="Castillo-Ramirez S."/>
            <person name="Margos G."/>
            <person name="Rudolf I."/>
        </authorList>
    </citation>
    <scope>NUCLEOTIDE SEQUENCE</scope>
    <source>
        <strain evidence="8">BR149</strain>
    </source>
</reference>
<accession>A0A968GFJ3</accession>
<keyword evidence="6 7" id="KW-0472">Membrane</keyword>
<organism evidence="8 9">
    <name type="scientific">Entomospira culicis</name>
    <dbReference type="NCBI Taxonomy" id="2719989"/>
    <lineage>
        <taxon>Bacteria</taxon>
        <taxon>Pseudomonadati</taxon>
        <taxon>Spirochaetota</taxon>
        <taxon>Spirochaetia</taxon>
        <taxon>Spirochaetales</taxon>
        <taxon>Spirochaetaceae</taxon>
        <taxon>Entomospira</taxon>
    </lineage>
</organism>
<feature type="transmembrane region" description="Helical" evidence="7">
    <location>
        <begin position="219"/>
        <end position="241"/>
    </location>
</feature>
<feature type="transmembrane region" description="Helical" evidence="7">
    <location>
        <begin position="253"/>
        <end position="278"/>
    </location>
</feature>
<keyword evidence="2" id="KW-0813">Transport</keyword>
<proteinExistence type="predicted"/>
<feature type="transmembrane region" description="Helical" evidence="7">
    <location>
        <begin position="109"/>
        <end position="130"/>
    </location>
</feature>
<keyword evidence="5 7" id="KW-1133">Transmembrane helix</keyword>
<dbReference type="GO" id="GO:0055085">
    <property type="term" value="P:transmembrane transport"/>
    <property type="evidence" value="ECO:0007669"/>
    <property type="project" value="InterPro"/>
</dbReference>
<dbReference type="RefSeq" id="WP_167695660.1">
    <property type="nucleotide sequence ID" value="NZ_CP118181.1"/>
</dbReference>
<keyword evidence="4 7" id="KW-0812">Transmembrane</keyword>